<dbReference type="PANTHER" id="PTHR41771">
    <property type="entry name" value="MEMBRANE PROTEIN-RELATED"/>
    <property type="match status" value="1"/>
</dbReference>
<protein>
    <submittedName>
        <fullName evidence="2">YibE/F family protein</fullName>
    </submittedName>
</protein>
<feature type="transmembrane region" description="Helical" evidence="1">
    <location>
        <begin position="165"/>
        <end position="183"/>
    </location>
</feature>
<evidence type="ECO:0000313" key="3">
    <source>
        <dbReference type="Proteomes" id="UP000748332"/>
    </source>
</evidence>
<evidence type="ECO:0000313" key="2">
    <source>
        <dbReference type="EMBL" id="MCA9375355.1"/>
    </source>
</evidence>
<keyword evidence="1" id="KW-1133">Transmembrane helix</keyword>
<dbReference type="EMBL" id="JAGQLM010000154">
    <property type="protein sequence ID" value="MCA9375355.1"/>
    <property type="molecule type" value="Genomic_DNA"/>
</dbReference>
<keyword evidence="1" id="KW-0812">Transmembrane</keyword>
<feature type="transmembrane region" description="Helical" evidence="1">
    <location>
        <begin position="259"/>
        <end position="279"/>
    </location>
</feature>
<keyword evidence="1" id="KW-0472">Membrane</keyword>
<feature type="non-terminal residue" evidence="2">
    <location>
        <position position="287"/>
    </location>
</feature>
<organism evidence="2 3">
    <name type="scientific">Candidatus Dojkabacteria bacterium</name>
    <dbReference type="NCBI Taxonomy" id="2099670"/>
    <lineage>
        <taxon>Bacteria</taxon>
        <taxon>Candidatus Dojkabacteria</taxon>
    </lineage>
</organism>
<feature type="transmembrane region" description="Helical" evidence="1">
    <location>
        <begin position="140"/>
        <end position="158"/>
    </location>
</feature>
<feature type="transmembrane region" description="Helical" evidence="1">
    <location>
        <begin position="12"/>
        <end position="33"/>
    </location>
</feature>
<accession>A0A955HXT6</accession>
<reference evidence="2" key="2">
    <citation type="journal article" date="2021" name="Microbiome">
        <title>Successional dynamics and alternative stable states in a saline activated sludge microbial community over 9 years.</title>
        <authorList>
            <person name="Wang Y."/>
            <person name="Ye J."/>
            <person name="Ju F."/>
            <person name="Liu L."/>
            <person name="Boyd J.A."/>
            <person name="Deng Y."/>
            <person name="Parks D.H."/>
            <person name="Jiang X."/>
            <person name="Yin X."/>
            <person name="Woodcroft B.J."/>
            <person name="Tyson G.W."/>
            <person name="Hugenholtz P."/>
            <person name="Polz M.F."/>
            <person name="Zhang T."/>
        </authorList>
    </citation>
    <scope>NUCLEOTIDE SEQUENCE</scope>
    <source>
        <strain evidence="2">HKST-UBA16</strain>
    </source>
</reference>
<dbReference type="Pfam" id="PF07907">
    <property type="entry name" value="YibE_F"/>
    <property type="match status" value="1"/>
</dbReference>
<feature type="transmembrane region" description="Helical" evidence="1">
    <location>
        <begin position="189"/>
        <end position="207"/>
    </location>
</feature>
<dbReference type="PANTHER" id="PTHR41771:SF1">
    <property type="entry name" value="MEMBRANE PROTEIN"/>
    <property type="match status" value="1"/>
</dbReference>
<evidence type="ECO:0000256" key="1">
    <source>
        <dbReference type="SAM" id="Phobius"/>
    </source>
</evidence>
<dbReference type="Proteomes" id="UP000748332">
    <property type="component" value="Unassembled WGS sequence"/>
</dbReference>
<sequence>MKKTLGKIHSLLRSCVLIFLTLIIVFCSFLSLFSRPILAVEQSDPVTTNETATPEYIRGRVLEVLEEKEIDNSGQKGTFQRLKVEATSGSKEGSTVEIENNADGVSNLAEYKKGDRVLISYSKSLDGKDVYYIYDYDRSLSLLVLLVIFASVAIAVVGKKAVYSFLGLVASFAIIIFFVLPLIQDGKDPILISILGSLVIIPATFYLSHGFNKKTSISVAGTIVALVITGILSIVFVNWTHLTGSSSEEAIFLQLNNGVAYDLRGILLAGIIIGTLGVLDDVTISQA</sequence>
<dbReference type="AlphaFoldDB" id="A0A955HXT6"/>
<reference evidence="2" key="1">
    <citation type="submission" date="2020-04" db="EMBL/GenBank/DDBJ databases">
        <authorList>
            <person name="Zhang T."/>
        </authorList>
    </citation>
    <scope>NUCLEOTIDE SEQUENCE</scope>
    <source>
        <strain evidence="2">HKST-UBA16</strain>
    </source>
</reference>
<comment type="caution">
    <text evidence="2">The sequence shown here is derived from an EMBL/GenBank/DDBJ whole genome shotgun (WGS) entry which is preliminary data.</text>
</comment>
<gene>
    <name evidence="2" type="ORF">KC622_03425</name>
</gene>
<dbReference type="InterPro" id="IPR012507">
    <property type="entry name" value="YibE_F"/>
</dbReference>
<proteinExistence type="predicted"/>
<feature type="transmembrane region" description="Helical" evidence="1">
    <location>
        <begin position="219"/>
        <end position="239"/>
    </location>
</feature>
<name>A0A955HXT6_9BACT</name>